<name>A0A8X6HDK4_TRICU</name>
<keyword evidence="3" id="KW-1185">Reference proteome</keyword>
<feature type="compositionally biased region" description="Polar residues" evidence="1">
    <location>
        <begin position="1"/>
        <end position="17"/>
    </location>
</feature>
<dbReference type="Proteomes" id="UP000887116">
    <property type="component" value="Unassembled WGS sequence"/>
</dbReference>
<feature type="region of interest" description="Disordered" evidence="1">
    <location>
        <begin position="1"/>
        <end position="34"/>
    </location>
</feature>
<dbReference type="EMBL" id="BMAO01028085">
    <property type="protein sequence ID" value="GFR21916.1"/>
    <property type="molecule type" value="Genomic_DNA"/>
</dbReference>
<proteinExistence type="predicted"/>
<dbReference type="AlphaFoldDB" id="A0A8X6HDK4"/>
<protein>
    <submittedName>
        <fullName evidence="2">Uncharacterized protein</fullName>
    </submittedName>
</protein>
<reference evidence="2" key="1">
    <citation type="submission" date="2020-07" db="EMBL/GenBank/DDBJ databases">
        <title>Multicomponent nature underlies the extraordinary mechanical properties of spider dragline silk.</title>
        <authorList>
            <person name="Kono N."/>
            <person name="Nakamura H."/>
            <person name="Mori M."/>
            <person name="Yoshida Y."/>
            <person name="Ohtoshi R."/>
            <person name="Malay A.D."/>
            <person name="Moran D.A.P."/>
            <person name="Tomita M."/>
            <person name="Numata K."/>
            <person name="Arakawa K."/>
        </authorList>
    </citation>
    <scope>NUCLEOTIDE SEQUENCE</scope>
</reference>
<evidence type="ECO:0000313" key="2">
    <source>
        <dbReference type="EMBL" id="GFR21916.1"/>
    </source>
</evidence>
<sequence>MTTKSNNYEANQESMGSGASYITHPVGSPSVTRESIDGMKDWSGKVVQAHHGSRNGEWSFHGVWKSVVSAHGINYLDIP</sequence>
<evidence type="ECO:0000313" key="3">
    <source>
        <dbReference type="Proteomes" id="UP000887116"/>
    </source>
</evidence>
<organism evidence="2 3">
    <name type="scientific">Trichonephila clavata</name>
    <name type="common">Joro spider</name>
    <name type="synonym">Nephila clavata</name>
    <dbReference type="NCBI Taxonomy" id="2740835"/>
    <lineage>
        <taxon>Eukaryota</taxon>
        <taxon>Metazoa</taxon>
        <taxon>Ecdysozoa</taxon>
        <taxon>Arthropoda</taxon>
        <taxon>Chelicerata</taxon>
        <taxon>Arachnida</taxon>
        <taxon>Araneae</taxon>
        <taxon>Araneomorphae</taxon>
        <taxon>Entelegynae</taxon>
        <taxon>Araneoidea</taxon>
        <taxon>Nephilidae</taxon>
        <taxon>Trichonephila</taxon>
    </lineage>
</organism>
<comment type="caution">
    <text evidence="2">The sequence shown here is derived from an EMBL/GenBank/DDBJ whole genome shotgun (WGS) entry which is preliminary data.</text>
</comment>
<evidence type="ECO:0000256" key="1">
    <source>
        <dbReference type="SAM" id="MobiDB-lite"/>
    </source>
</evidence>
<accession>A0A8X6HDK4</accession>
<gene>
    <name evidence="2" type="ORF">TNCT_219281</name>
</gene>